<keyword evidence="7 8" id="KW-0238">DNA-binding</keyword>
<evidence type="ECO:0000256" key="8">
    <source>
        <dbReference type="HAMAP-Rule" id="MF_00377"/>
    </source>
</evidence>
<dbReference type="InterPro" id="IPR027417">
    <property type="entry name" value="P-loop_NTPase"/>
</dbReference>
<evidence type="ECO:0000313" key="14">
    <source>
        <dbReference type="EMBL" id="MBC8567927.1"/>
    </source>
</evidence>
<evidence type="ECO:0000256" key="4">
    <source>
        <dbReference type="ARBA" id="ARBA00022741"/>
    </source>
</evidence>
<evidence type="ECO:0000256" key="2">
    <source>
        <dbReference type="ARBA" id="ARBA00022490"/>
    </source>
</evidence>
<dbReference type="HAMAP" id="MF_00377">
    <property type="entry name" value="DnaA_bact"/>
    <property type="match status" value="1"/>
</dbReference>
<dbReference type="Gene3D" id="1.10.1750.10">
    <property type="match status" value="1"/>
</dbReference>
<reference evidence="14" key="1">
    <citation type="submission" date="2020-08" db="EMBL/GenBank/DDBJ databases">
        <title>Genome public.</title>
        <authorList>
            <person name="Liu C."/>
            <person name="Sun Q."/>
        </authorList>
    </citation>
    <scope>NUCLEOTIDE SEQUENCE</scope>
    <source>
        <strain evidence="14">NSJ-24</strain>
    </source>
</reference>
<proteinExistence type="inferred from homology"/>
<dbReference type="GO" id="GO:0006275">
    <property type="term" value="P:regulation of DNA replication"/>
    <property type="evidence" value="ECO:0007669"/>
    <property type="project" value="UniProtKB-UniRule"/>
</dbReference>
<dbReference type="InterPro" id="IPR001957">
    <property type="entry name" value="Chromosome_initiator_DnaA"/>
</dbReference>
<keyword evidence="5 8" id="KW-0067">ATP-binding</keyword>
<dbReference type="PROSITE" id="PS01008">
    <property type="entry name" value="DNAA"/>
    <property type="match status" value="1"/>
</dbReference>
<name>A0A926E9X6_9FIRM</name>
<dbReference type="FunFam" id="3.40.50.300:FF:000668">
    <property type="entry name" value="Chromosomal replication initiator protein DnaA"/>
    <property type="match status" value="1"/>
</dbReference>
<dbReference type="InterPro" id="IPR003593">
    <property type="entry name" value="AAA+_ATPase"/>
</dbReference>
<evidence type="ECO:0000256" key="7">
    <source>
        <dbReference type="ARBA" id="ARBA00023125"/>
    </source>
</evidence>
<keyword evidence="4 8" id="KW-0547">Nucleotide-binding</keyword>
<protein>
    <recommendedName>
        <fullName evidence="8 9">Chromosomal replication initiator protein DnaA</fullName>
    </recommendedName>
</protein>
<dbReference type="InterPro" id="IPR018312">
    <property type="entry name" value="Chromosome_initiator_DnaA_CS"/>
</dbReference>
<evidence type="ECO:0000259" key="13">
    <source>
        <dbReference type="SMART" id="SM00760"/>
    </source>
</evidence>
<dbReference type="GO" id="GO:0008289">
    <property type="term" value="F:lipid binding"/>
    <property type="evidence" value="ECO:0007669"/>
    <property type="project" value="UniProtKB-KW"/>
</dbReference>
<dbReference type="SMART" id="SM00760">
    <property type="entry name" value="Bac_DnaA_C"/>
    <property type="match status" value="1"/>
</dbReference>
<evidence type="ECO:0000256" key="6">
    <source>
        <dbReference type="ARBA" id="ARBA00023121"/>
    </source>
</evidence>
<dbReference type="SUPFAM" id="SSF48295">
    <property type="entry name" value="TrpR-like"/>
    <property type="match status" value="1"/>
</dbReference>
<evidence type="ECO:0000256" key="11">
    <source>
        <dbReference type="RuleBase" id="RU004227"/>
    </source>
</evidence>
<dbReference type="NCBIfam" id="TIGR00362">
    <property type="entry name" value="DnaA"/>
    <property type="match status" value="1"/>
</dbReference>
<dbReference type="Pfam" id="PF11638">
    <property type="entry name" value="DnaA_N"/>
    <property type="match status" value="1"/>
</dbReference>
<keyword evidence="6 8" id="KW-0446">Lipid-binding</keyword>
<comment type="caution">
    <text evidence="14">The sequence shown here is derived from an EMBL/GenBank/DDBJ whole genome shotgun (WGS) entry which is preliminary data.</text>
</comment>
<sequence>MKKKIEEKKWRDILSEINENVTDVSYRTWFAPLVPLEVDEDAKVFYVASSNDFAIGILKTRYISIFEQAVESVFRKKYKVVIKEKTEEEIENFLKGSSGKHTQIEEKKETEEEFREEYFLNPKYNFDNFVVGSNNNYAHAVALAVAESPAVVYNPLFIYGGSGLGKTHLMHAIGHYILEHNPSSKVLYVSSEMFTSELIKAIQDKKNYNSKMRAFKKKYRNVDVLLIDDIQFIEGKESTQAEFFHTFNALYEFEKQIVISSDRHPSKLTDLDERLRSRFQWNIIADIQPPDFETRVAILRNKAKQENVDVEDDDMLEVIDLIAEKVKFNIRELESALTRIISYSRIFNERITVKFARKNLNDIFSTSDFNITCETIKKTVCKKYNIKISDIESAKRKREFSHPRQIAMYLCRELTDSSLPKIGEYFGGRDHTTVLHAYEKISAELKTNSLMAEEIRRIKDDIQ</sequence>
<feature type="binding site" evidence="8">
    <location>
        <position position="163"/>
    </location>
    <ligand>
        <name>ATP</name>
        <dbReference type="ChEBI" id="CHEBI:30616"/>
    </ligand>
</feature>
<dbReference type="GO" id="GO:0006270">
    <property type="term" value="P:DNA replication initiation"/>
    <property type="evidence" value="ECO:0007669"/>
    <property type="project" value="UniProtKB-UniRule"/>
</dbReference>
<evidence type="ECO:0000256" key="9">
    <source>
        <dbReference type="NCBIfam" id="TIGR00362"/>
    </source>
</evidence>
<comment type="function">
    <text evidence="8 10">Plays an essential role in the initiation and regulation of chromosomal replication. ATP-DnaA binds to the origin of replication (oriC) to initiate formation of the DNA replication initiation complex once per cell cycle. Binds the DnaA box (a 9 base pair repeat at the origin) and separates the double-stranded (ds)DNA. Forms a right-handed helical filament on oriC DNA; dsDNA binds to the exterior of the filament while single-stranded (ss)DNA is stabiized in the filament's interior. The ATP-DnaA-oriC complex binds and stabilizes one strand of the AT-rich DNA unwinding element (DUE), permitting loading of DNA polymerase. After initiation quickly degrades to an ADP-DnaA complex that is not apt for DNA replication. Binds acidic phospholipids.</text>
</comment>
<evidence type="ECO:0000259" key="12">
    <source>
        <dbReference type="SMART" id="SM00382"/>
    </source>
</evidence>
<dbReference type="Pfam" id="PF08299">
    <property type="entry name" value="Bac_DnaA_C"/>
    <property type="match status" value="1"/>
</dbReference>
<dbReference type="Gene3D" id="3.40.50.300">
    <property type="entry name" value="P-loop containing nucleotide triphosphate hydrolases"/>
    <property type="match status" value="1"/>
</dbReference>
<dbReference type="EMBL" id="JACRTA010000001">
    <property type="protein sequence ID" value="MBC8567927.1"/>
    <property type="molecule type" value="Genomic_DNA"/>
</dbReference>
<evidence type="ECO:0000256" key="10">
    <source>
        <dbReference type="RuleBase" id="RU000577"/>
    </source>
</evidence>
<keyword evidence="3 8" id="KW-0235">DNA replication</keyword>
<dbReference type="Gene3D" id="3.30.300.180">
    <property type="match status" value="1"/>
</dbReference>
<dbReference type="PANTHER" id="PTHR30050">
    <property type="entry name" value="CHROMOSOMAL REPLICATION INITIATOR PROTEIN DNAA"/>
    <property type="match status" value="1"/>
</dbReference>
<dbReference type="GO" id="GO:0005886">
    <property type="term" value="C:plasma membrane"/>
    <property type="evidence" value="ECO:0007669"/>
    <property type="project" value="TreeGrafter"/>
</dbReference>
<feature type="binding site" evidence="8">
    <location>
        <position position="167"/>
    </location>
    <ligand>
        <name>ATP</name>
        <dbReference type="ChEBI" id="CHEBI:30616"/>
    </ligand>
</feature>
<accession>A0A926E9X6</accession>
<dbReference type="InterPro" id="IPR010921">
    <property type="entry name" value="Trp_repressor/repl_initiator"/>
</dbReference>
<feature type="binding site" evidence="8">
    <location>
        <position position="166"/>
    </location>
    <ligand>
        <name>ATP</name>
        <dbReference type="ChEBI" id="CHEBI:30616"/>
    </ligand>
</feature>
<comment type="similarity">
    <text evidence="1 8 11">Belongs to the DnaA family.</text>
</comment>
<dbReference type="CDD" id="cd00009">
    <property type="entry name" value="AAA"/>
    <property type="match status" value="1"/>
</dbReference>
<dbReference type="PANTHER" id="PTHR30050:SF2">
    <property type="entry name" value="CHROMOSOMAL REPLICATION INITIATOR PROTEIN DNAA"/>
    <property type="match status" value="1"/>
</dbReference>
<feature type="region of interest" description="Domain I, interacts with DnaA modulators" evidence="8">
    <location>
        <begin position="1"/>
        <end position="89"/>
    </location>
</feature>
<gene>
    <name evidence="8 14" type="primary">dnaA</name>
    <name evidence="14" type="ORF">H8692_03990</name>
</gene>
<evidence type="ECO:0000256" key="3">
    <source>
        <dbReference type="ARBA" id="ARBA00022705"/>
    </source>
</evidence>
<dbReference type="GO" id="GO:0005524">
    <property type="term" value="F:ATP binding"/>
    <property type="evidence" value="ECO:0007669"/>
    <property type="project" value="UniProtKB-UniRule"/>
</dbReference>
<dbReference type="Gene3D" id="1.10.8.60">
    <property type="match status" value="1"/>
</dbReference>
<dbReference type="InterPro" id="IPR013159">
    <property type="entry name" value="DnaA_C"/>
</dbReference>
<evidence type="ECO:0000256" key="5">
    <source>
        <dbReference type="ARBA" id="ARBA00022840"/>
    </source>
</evidence>
<dbReference type="SMART" id="SM00382">
    <property type="entry name" value="AAA"/>
    <property type="match status" value="1"/>
</dbReference>
<dbReference type="CDD" id="cd06571">
    <property type="entry name" value="Bac_DnaA_C"/>
    <property type="match status" value="1"/>
</dbReference>
<feature type="domain" description="AAA+ ATPase" evidence="12">
    <location>
        <begin position="152"/>
        <end position="352"/>
    </location>
</feature>
<comment type="caution">
    <text evidence="8">Lacks conserved residue(s) required for the propagation of feature annotation.</text>
</comment>
<organism evidence="14 15">
    <name type="scientific">Lentihominibacter hominis</name>
    <dbReference type="NCBI Taxonomy" id="2763645"/>
    <lineage>
        <taxon>Bacteria</taxon>
        <taxon>Bacillati</taxon>
        <taxon>Bacillota</taxon>
        <taxon>Clostridia</taxon>
        <taxon>Peptostreptococcales</taxon>
        <taxon>Anaerovoracaceae</taxon>
        <taxon>Lentihominibacter</taxon>
    </lineage>
</organism>
<dbReference type="GO" id="GO:0005737">
    <property type="term" value="C:cytoplasm"/>
    <property type="evidence" value="ECO:0007669"/>
    <property type="project" value="UniProtKB-SubCell"/>
</dbReference>
<keyword evidence="15" id="KW-1185">Reference proteome</keyword>
<feature type="binding site" evidence="8">
    <location>
        <position position="165"/>
    </location>
    <ligand>
        <name>ATP</name>
        <dbReference type="ChEBI" id="CHEBI:30616"/>
    </ligand>
</feature>
<comment type="subcellular location">
    <subcellularLocation>
        <location evidence="8">Cytoplasm</location>
    </subcellularLocation>
</comment>
<comment type="subunit">
    <text evidence="8">Oligomerizes as a right-handed, spiral filament on DNA at oriC.</text>
</comment>
<dbReference type="InterPro" id="IPR038454">
    <property type="entry name" value="DnaA_N_sf"/>
</dbReference>
<dbReference type="Proteomes" id="UP000610862">
    <property type="component" value="Unassembled WGS sequence"/>
</dbReference>
<dbReference type="InterPro" id="IPR024633">
    <property type="entry name" value="DnaA_N_dom"/>
</dbReference>
<dbReference type="InterPro" id="IPR020591">
    <property type="entry name" value="Chromosome_initiator_DnaA-like"/>
</dbReference>
<dbReference type="RefSeq" id="WP_177268158.1">
    <property type="nucleotide sequence ID" value="NZ_JACRTA010000001.1"/>
</dbReference>
<feature type="region of interest" description="Domain IV, binds dsDNA" evidence="8">
    <location>
        <begin position="345"/>
        <end position="463"/>
    </location>
</feature>
<dbReference type="InterPro" id="IPR013317">
    <property type="entry name" value="DnaA_dom"/>
</dbReference>
<feature type="domain" description="Chromosomal replication initiator DnaA C-terminal" evidence="13">
    <location>
        <begin position="372"/>
        <end position="441"/>
    </location>
</feature>
<keyword evidence="2 8" id="KW-0963">Cytoplasm</keyword>
<evidence type="ECO:0000313" key="15">
    <source>
        <dbReference type="Proteomes" id="UP000610862"/>
    </source>
</evidence>
<dbReference type="Pfam" id="PF00308">
    <property type="entry name" value="Bac_DnaA"/>
    <property type="match status" value="1"/>
</dbReference>
<dbReference type="GO" id="GO:0003688">
    <property type="term" value="F:DNA replication origin binding"/>
    <property type="evidence" value="ECO:0007669"/>
    <property type="project" value="UniProtKB-UniRule"/>
</dbReference>
<dbReference type="SUPFAM" id="SSF52540">
    <property type="entry name" value="P-loop containing nucleoside triphosphate hydrolases"/>
    <property type="match status" value="1"/>
</dbReference>
<comment type="domain">
    <text evidence="8">Domain I is involved in oligomerization and binding regulators, domain II is flexibile and of varying length in different bacteria, domain III forms the AAA+ region, while domain IV binds dsDNA.</text>
</comment>
<evidence type="ECO:0000256" key="1">
    <source>
        <dbReference type="ARBA" id="ARBA00006583"/>
    </source>
</evidence>
<dbReference type="AlphaFoldDB" id="A0A926E9X6"/>
<dbReference type="PRINTS" id="PR00051">
    <property type="entry name" value="DNAA"/>
</dbReference>